<dbReference type="GO" id="GO:0004252">
    <property type="term" value="F:serine-type endopeptidase activity"/>
    <property type="evidence" value="ECO:0007669"/>
    <property type="project" value="UniProtKB-EC"/>
</dbReference>
<dbReference type="InterPro" id="IPR001375">
    <property type="entry name" value="Peptidase_S9_cat"/>
</dbReference>
<dbReference type="EC" id="3.4.21.26" evidence="6"/>
<dbReference type="RefSeq" id="WP_087008114.1">
    <property type="nucleotide sequence ID" value="NZ_FWFF01000017.1"/>
</dbReference>
<accession>A0A1X6XJY1</accession>
<dbReference type="PANTHER" id="PTHR42881">
    <property type="entry name" value="PROLYL ENDOPEPTIDASE"/>
    <property type="match status" value="1"/>
</dbReference>
<evidence type="ECO:0000313" key="6">
    <source>
        <dbReference type="EMBL" id="SLM99440.1"/>
    </source>
</evidence>
<keyword evidence="2 6" id="KW-0378">Hydrolase</keyword>
<dbReference type="Pfam" id="PF00326">
    <property type="entry name" value="Peptidase_S9"/>
    <property type="match status" value="1"/>
</dbReference>
<proteinExistence type="predicted"/>
<keyword evidence="3" id="KW-0720">Serine protease</keyword>
<dbReference type="InterPro" id="IPR023302">
    <property type="entry name" value="Pept_S9A_N"/>
</dbReference>
<dbReference type="GO" id="GO:0006508">
    <property type="term" value="P:proteolysis"/>
    <property type="evidence" value="ECO:0007669"/>
    <property type="project" value="UniProtKB-KW"/>
</dbReference>
<dbReference type="AlphaFoldDB" id="A0A1X6XJY1"/>
<dbReference type="Proteomes" id="UP000196581">
    <property type="component" value="Unassembled WGS sequence"/>
</dbReference>
<dbReference type="InterPro" id="IPR002470">
    <property type="entry name" value="Peptidase_S9A"/>
</dbReference>
<evidence type="ECO:0000259" key="5">
    <source>
        <dbReference type="Pfam" id="PF02897"/>
    </source>
</evidence>
<evidence type="ECO:0000259" key="4">
    <source>
        <dbReference type="Pfam" id="PF00326"/>
    </source>
</evidence>
<keyword evidence="7" id="KW-1185">Reference proteome</keyword>
<feature type="domain" description="Peptidase S9A N-terminal" evidence="5">
    <location>
        <begin position="15"/>
        <end position="259"/>
    </location>
</feature>
<dbReference type="InterPro" id="IPR029058">
    <property type="entry name" value="AB_hydrolase_fold"/>
</dbReference>
<feature type="domain" description="Peptidase S9 prolyl oligopeptidase catalytic" evidence="4">
    <location>
        <begin position="548"/>
        <end position="753"/>
    </location>
</feature>
<dbReference type="PRINTS" id="PR00862">
    <property type="entry name" value="PROLIGOPTASE"/>
</dbReference>
<dbReference type="Pfam" id="PF02897">
    <property type="entry name" value="Peptidase_S9_N"/>
    <property type="match status" value="1"/>
</dbReference>
<sequence length="754" mass="81228">MVETSAQSGAAPMPHDEFLWLEEIEGADALTWVDEQNQATLAEFFDDDAKATSDAIRGALDSEDRIPGVSKLGDLYYNFWRDRDHPKGLWRRTTWESYVTDSPEWELLLDVDALAAADETEWVFHGVRVRRTDRRRALVSLSPDGGDAHMIREFDLETKEFVDPADGFVLPTAKAQASWIDDDTLLIATDFGPGSLTDSTYPRSARLLRRGEALEDAREIMSVPVELLSIFTGVDRTPGFERAVIVEAIDFYNSRTWMRELPVTDDGIAEADDLTVSWTLIDVPTDVSVDVDRDLLLLRPRTDWSGTGPNGVPFTVPAGALAVAPYDTFVHGGGAASAAPMVLFAPEEGPQPRTSLQGWSLTRDHLVLSFLTDVRAELRVVDREVLVSGGVPASQGGAVSEGGAASGDVPAGRPGALPGRALPGVDPMLSVGLGAVDPDDPATANDVWMTVSGFLTPTTLQRGALGTAGEPDADLTAVKQAPELFDATGLTVTQHFTRSADGTRVPYFQVGPADGGGDGEPAPVMLDGYGGFELSRLPGYAPTIGLGWLEKGGTYVIANIRGGGEYGPGWHTAALRENRQRAYEDFVAVARDLVARGVTVPQKLACSGGSNGGLLVGNMLTQFPDDFGAVSCGVPLLDMRRYTKLSAGASWAAEYGDPDDPADWNFIRTFSPYHLVDEEGGTTYPPVLFWTATSDDRVGPVQARKMAARMQKAGAEHVWFFEDREGGHSAASDNEQAAKTRALSYAFLMRQLNG</sequence>
<dbReference type="SUPFAM" id="SSF50993">
    <property type="entry name" value="Peptidase/esterase 'gauge' domain"/>
    <property type="match status" value="1"/>
</dbReference>
<dbReference type="SUPFAM" id="SSF53474">
    <property type="entry name" value="alpha/beta-Hydrolases"/>
    <property type="match status" value="1"/>
</dbReference>
<keyword evidence="1" id="KW-0645">Protease</keyword>
<organism evidence="6 7">
    <name type="scientific">Brevibacterium yomogidense</name>
    <dbReference type="NCBI Taxonomy" id="946573"/>
    <lineage>
        <taxon>Bacteria</taxon>
        <taxon>Bacillati</taxon>
        <taxon>Actinomycetota</taxon>
        <taxon>Actinomycetes</taxon>
        <taxon>Micrococcales</taxon>
        <taxon>Brevibacteriaceae</taxon>
        <taxon>Brevibacterium</taxon>
    </lineage>
</organism>
<evidence type="ECO:0000256" key="3">
    <source>
        <dbReference type="ARBA" id="ARBA00022825"/>
    </source>
</evidence>
<reference evidence="7" key="1">
    <citation type="submission" date="2017-02" db="EMBL/GenBank/DDBJ databases">
        <authorList>
            <person name="Dridi B."/>
        </authorList>
    </citation>
    <scope>NUCLEOTIDE SEQUENCE [LARGE SCALE GENOMIC DNA]</scope>
    <source>
        <strain evidence="7">B Co 03.10</strain>
    </source>
</reference>
<dbReference type="PANTHER" id="PTHR42881:SF13">
    <property type="entry name" value="PROLYL ENDOPEPTIDASE"/>
    <property type="match status" value="1"/>
</dbReference>
<dbReference type="Gene3D" id="3.40.50.1820">
    <property type="entry name" value="alpha/beta hydrolase"/>
    <property type="match status" value="1"/>
</dbReference>
<evidence type="ECO:0000256" key="1">
    <source>
        <dbReference type="ARBA" id="ARBA00022670"/>
    </source>
</evidence>
<dbReference type="GO" id="GO:0070012">
    <property type="term" value="F:oligopeptidase activity"/>
    <property type="evidence" value="ECO:0007669"/>
    <property type="project" value="TreeGrafter"/>
</dbReference>
<dbReference type="InterPro" id="IPR051167">
    <property type="entry name" value="Prolyl_oligopep/macrocyclase"/>
</dbReference>
<evidence type="ECO:0000256" key="2">
    <source>
        <dbReference type="ARBA" id="ARBA00022801"/>
    </source>
</evidence>
<evidence type="ECO:0000313" key="7">
    <source>
        <dbReference type="Proteomes" id="UP000196581"/>
    </source>
</evidence>
<protein>
    <submittedName>
        <fullName evidence="6">Prolyl endopeptidase</fullName>
        <ecNumber evidence="6">3.4.21.26</ecNumber>
    </submittedName>
</protein>
<dbReference type="GO" id="GO:0005829">
    <property type="term" value="C:cytosol"/>
    <property type="evidence" value="ECO:0007669"/>
    <property type="project" value="TreeGrafter"/>
</dbReference>
<gene>
    <name evidence="6" type="ORF">FM105_11080</name>
</gene>
<dbReference type="EMBL" id="FWFF01000017">
    <property type="protein sequence ID" value="SLM99440.1"/>
    <property type="molecule type" value="Genomic_DNA"/>
</dbReference>
<name>A0A1X6XJY1_9MICO</name>